<comment type="caution">
    <text evidence="3">The sequence shown here is derived from an EMBL/GenBank/DDBJ whole genome shotgun (WGS) entry which is preliminary data.</text>
</comment>
<feature type="region of interest" description="Disordered" evidence="2">
    <location>
        <begin position="1"/>
        <end position="26"/>
    </location>
</feature>
<keyword evidence="1" id="KW-0175">Coiled coil</keyword>
<dbReference type="Proteomes" id="UP001281761">
    <property type="component" value="Unassembled WGS sequence"/>
</dbReference>
<feature type="region of interest" description="Disordered" evidence="2">
    <location>
        <begin position="135"/>
        <end position="162"/>
    </location>
</feature>
<keyword evidence="4" id="KW-1185">Reference proteome</keyword>
<dbReference type="EMBL" id="JARBJD010000158">
    <property type="protein sequence ID" value="KAK2949336.1"/>
    <property type="molecule type" value="Genomic_DNA"/>
</dbReference>
<evidence type="ECO:0000313" key="4">
    <source>
        <dbReference type="Proteomes" id="UP001281761"/>
    </source>
</evidence>
<evidence type="ECO:0000256" key="1">
    <source>
        <dbReference type="SAM" id="Coils"/>
    </source>
</evidence>
<name>A0ABQ9XBP4_9EUKA</name>
<feature type="compositionally biased region" description="Low complexity" evidence="2">
    <location>
        <begin position="135"/>
        <end position="145"/>
    </location>
</feature>
<reference evidence="3 4" key="1">
    <citation type="journal article" date="2022" name="bioRxiv">
        <title>Genomics of Preaxostyla Flagellates Illuminates Evolutionary Transitions and the Path Towards Mitochondrial Loss.</title>
        <authorList>
            <person name="Novak L.V.F."/>
            <person name="Treitli S.C."/>
            <person name="Pyrih J."/>
            <person name="Halakuc P."/>
            <person name="Pipaliya S.V."/>
            <person name="Vacek V."/>
            <person name="Brzon O."/>
            <person name="Soukal P."/>
            <person name="Eme L."/>
            <person name="Dacks J.B."/>
            <person name="Karnkowska A."/>
            <person name="Elias M."/>
            <person name="Hampl V."/>
        </authorList>
    </citation>
    <scope>NUCLEOTIDE SEQUENCE [LARGE SCALE GENOMIC DNA]</scope>
    <source>
        <strain evidence="3">NAU3</strain>
        <tissue evidence="3">Gut</tissue>
    </source>
</reference>
<gene>
    <name evidence="3" type="ORF">BLNAU_15716</name>
</gene>
<protein>
    <submittedName>
        <fullName evidence="3">Uncharacterized protein</fullName>
    </submittedName>
</protein>
<sequence length="588" mass="66127">MFPNISEPSHALSFGPNQDGPKTDQTDKISEDELITLGKSIVDGSGDPFAILHTICTRFGIAPNSIMSDPRSRSQSDPSLVIHLFSALFTFLPNSTNFHLLPLFTTILQRHPPSLPHLLSSPLWLSLPSILASTTQSPSPLQTQPQPLPQPSPHNQPQITGQNHLHPILDFINTMLKLCLSSSPPTPIPNKTLLSSSLSALSSHPDPPVNANSGFSLLLLNKLECVEDETSMPVDELVAQRDALRTKIGEKEGEIIKMTEIQHEMKELMTSKDHIINTLTQELHQSQVIIRDKDQSIIEKDVQMKQKDDRMAEMTRHMEEKDAILRKKEEELKSTSDWIHKKDALIIEKDAAIRQKDNSITTLTQQTEERTTTLRKTEETLRQANETIRSKEEQNKEKDKQLQMKDETIAELTKKLGEVVAMEKRLNDKLSTTHSKVVAVEALVTEAAKDVKWIRGIVPPDNVFTIWDPTHFRKEGRRITRFGVIDSSQLGQSKTGDIIHRSGASMFSLNSGNVWQNGTKIAEGNQKPSDNSVMTMELDMNRHTLVLFVDDQRQSHSLANIPQNVRFALLIYEKDRYADILSFDVVSA</sequence>
<proteinExistence type="predicted"/>
<organism evidence="3 4">
    <name type="scientific">Blattamonas nauphoetae</name>
    <dbReference type="NCBI Taxonomy" id="2049346"/>
    <lineage>
        <taxon>Eukaryota</taxon>
        <taxon>Metamonada</taxon>
        <taxon>Preaxostyla</taxon>
        <taxon>Oxymonadida</taxon>
        <taxon>Blattamonas</taxon>
    </lineage>
</organism>
<feature type="coiled-coil region" evidence="1">
    <location>
        <begin position="374"/>
        <end position="415"/>
    </location>
</feature>
<evidence type="ECO:0000256" key="2">
    <source>
        <dbReference type="SAM" id="MobiDB-lite"/>
    </source>
</evidence>
<accession>A0ABQ9XBP4</accession>
<evidence type="ECO:0000313" key="3">
    <source>
        <dbReference type="EMBL" id="KAK2949336.1"/>
    </source>
</evidence>